<accession>A0A0F8ZBM4</accession>
<sequence>TLGHSIAERVRRKERICPIPASGRTDKNRGIGHIYVAFFRPEPKLSNGESILLDINAKTHADDNPIDIVLPTVKRANNNESNNECNY</sequence>
<dbReference type="EMBL" id="LAZR01052265">
    <property type="protein sequence ID" value="KKK83345.1"/>
    <property type="molecule type" value="Genomic_DNA"/>
</dbReference>
<protein>
    <submittedName>
        <fullName evidence="1">Uncharacterized protein</fullName>
    </submittedName>
</protein>
<comment type="caution">
    <text evidence="1">The sequence shown here is derived from an EMBL/GenBank/DDBJ whole genome shotgun (WGS) entry which is preliminary data.</text>
</comment>
<evidence type="ECO:0000313" key="1">
    <source>
        <dbReference type="EMBL" id="KKK83345.1"/>
    </source>
</evidence>
<feature type="non-terminal residue" evidence="1">
    <location>
        <position position="1"/>
    </location>
</feature>
<proteinExistence type="predicted"/>
<dbReference type="AlphaFoldDB" id="A0A0F8ZBM4"/>
<organism evidence="1">
    <name type="scientific">marine sediment metagenome</name>
    <dbReference type="NCBI Taxonomy" id="412755"/>
    <lineage>
        <taxon>unclassified sequences</taxon>
        <taxon>metagenomes</taxon>
        <taxon>ecological metagenomes</taxon>
    </lineage>
</organism>
<gene>
    <name evidence="1" type="ORF">LCGC14_2794340</name>
</gene>
<name>A0A0F8ZBM4_9ZZZZ</name>
<reference evidence="1" key="1">
    <citation type="journal article" date="2015" name="Nature">
        <title>Complex archaea that bridge the gap between prokaryotes and eukaryotes.</title>
        <authorList>
            <person name="Spang A."/>
            <person name="Saw J.H."/>
            <person name="Jorgensen S.L."/>
            <person name="Zaremba-Niedzwiedzka K."/>
            <person name="Martijn J."/>
            <person name="Lind A.E."/>
            <person name="van Eijk R."/>
            <person name="Schleper C."/>
            <person name="Guy L."/>
            <person name="Ettema T.J."/>
        </authorList>
    </citation>
    <scope>NUCLEOTIDE SEQUENCE</scope>
</reference>